<protein>
    <submittedName>
        <fullName evidence="1">Uncharacterized protein</fullName>
    </submittedName>
</protein>
<reference evidence="1 2" key="1">
    <citation type="journal article" date="2012" name="J. Bacteriol.">
        <title>Genome Sequence of Idiomarina xiamenensis Type Strain 10-D-4.</title>
        <authorList>
            <person name="Lai Q."/>
            <person name="Wang L."/>
            <person name="Wang W."/>
            <person name="Shao Z."/>
        </authorList>
    </citation>
    <scope>NUCLEOTIDE SEQUENCE [LARGE SCALE GENOMIC DNA]</scope>
    <source>
        <strain evidence="1 2">10-D-4</strain>
    </source>
</reference>
<comment type="caution">
    <text evidence="1">The sequence shown here is derived from an EMBL/GenBank/DDBJ whole genome shotgun (WGS) entry which is preliminary data.</text>
</comment>
<dbReference type="EMBL" id="AMRG01000022">
    <property type="protein sequence ID" value="EKE79723.1"/>
    <property type="molecule type" value="Genomic_DNA"/>
</dbReference>
<dbReference type="RefSeq" id="WP_008489967.1">
    <property type="nucleotide sequence ID" value="NZ_AMRG01000022.1"/>
</dbReference>
<organism evidence="1 2">
    <name type="scientific">Idiomarina xiamenensis 10-D-4</name>
    <dbReference type="NCBI Taxonomy" id="740709"/>
    <lineage>
        <taxon>Bacteria</taxon>
        <taxon>Pseudomonadati</taxon>
        <taxon>Pseudomonadota</taxon>
        <taxon>Gammaproteobacteria</taxon>
        <taxon>Alteromonadales</taxon>
        <taxon>Idiomarinaceae</taxon>
        <taxon>Idiomarina</taxon>
    </lineage>
</organism>
<dbReference type="STRING" id="740709.A10D4_12724"/>
<sequence>MHGPAEDSEERQQLADEMKVFGASDEDVAEFLRSRKDLDADFYVYEENWPTVLWFLEVSDQFTFTQGICTGVNLPGIKADADMAERDYTSAQYKSLRTMMRTAVKELNARMET</sequence>
<proteinExistence type="predicted"/>
<keyword evidence="2" id="KW-1185">Reference proteome</keyword>
<evidence type="ECO:0000313" key="2">
    <source>
        <dbReference type="Proteomes" id="UP000014115"/>
    </source>
</evidence>
<dbReference type="Proteomes" id="UP000014115">
    <property type="component" value="Unassembled WGS sequence"/>
</dbReference>
<dbReference type="AlphaFoldDB" id="K2JW58"/>
<dbReference type="OrthoDB" id="6306623at2"/>
<name>K2JW58_9GAMM</name>
<gene>
    <name evidence="1" type="ORF">A10D4_12724</name>
</gene>
<dbReference type="eggNOG" id="ENOG502ZSR3">
    <property type="taxonomic scope" value="Bacteria"/>
</dbReference>
<evidence type="ECO:0000313" key="1">
    <source>
        <dbReference type="EMBL" id="EKE79723.1"/>
    </source>
</evidence>
<dbReference type="PATRIC" id="fig|740709.3.peg.2568"/>
<accession>K2JW58</accession>